<dbReference type="PANTHER" id="PTHR10039:SF5">
    <property type="entry name" value="NACHT DOMAIN-CONTAINING PROTEIN"/>
    <property type="match status" value="1"/>
</dbReference>
<dbReference type="SUPFAM" id="SSF52540">
    <property type="entry name" value="P-loop containing nucleoside triphosphate hydrolases"/>
    <property type="match status" value="1"/>
</dbReference>
<keyword evidence="1" id="KW-0677">Repeat</keyword>
<reference evidence="3 4" key="1">
    <citation type="journal article" date="2023" name="bioRxiv">
        <title>High-quality genome assemblies of four members of thePodospora anserinaspecies complex.</title>
        <authorList>
            <person name="Ament-Velasquez S.L."/>
            <person name="Vogan A.A."/>
            <person name="Wallerman O."/>
            <person name="Hartmann F."/>
            <person name="Gautier V."/>
            <person name="Silar P."/>
            <person name="Giraud T."/>
            <person name="Johannesson H."/>
        </authorList>
    </citation>
    <scope>NUCLEOTIDE SEQUENCE [LARGE SCALE GENOMIC DNA]</scope>
    <source>
        <strain evidence="3 4">CBS 411.78</strain>
    </source>
</reference>
<evidence type="ECO:0000313" key="4">
    <source>
        <dbReference type="Proteomes" id="UP001326199"/>
    </source>
</evidence>
<evidence type="ECO:0000313" key="3">
    <source>
        <dbReference type="EMBL" id="KAK4667627.1"/>
    </source>
</evidence>
<dbReference type="RefSeq" id="XP_062767593.1">
    <property type="nucleotide sequence ID" value="XM_062911569.1"/>
</dbReference>
<gene>
    <name evidence="3" type="ORF">QC763_311140</name>
</gene>
<comment type="caution">
    <text evidence="3">The sequence shown here is derived from an EMBL/GenBank/DDBJ whole genome shotgun (WGS) entry which is preliminary data.</text>
</comment>
<dbReference type="Gene3D" id="3.40.50.300">
    <property type="entry name" value="P-loop containing nucleotide triphosphate hydrolases"/>
    <property type="match status" value="1"/>
</dbReference>
<dbReference type="InterPro" id="IPR056884">
    <property type="entry name" value="NPHP3-like_N"/>
</dbReference>
<keyword evidence="4" id="KW-1185">Reference proteome</keyword>
<evidence type="ECO:0000256" key="1">
    <source>
        <dbReference type="ARBA" id="ARBA00022737"/>
    </source>
</evidence>
<sequence>MPELDIVAIGANHSETCRWLLDHPDYQGWLNQSRNQQDHGFLWIKGNLSAGKSTIMKFAYSEQVLRASSDETAMAFFFNARGGPMERSPKGMYRSLLHQLLGSDSLPQLRPIFHDSALKPHVRLQLAQTYEQIFSNNPSPTWGIDCLKDLLRVAIDRLAVEQELTIFVDALDECVSEEVQEMVEHFEELGTAAISSQKQLRICFSSRHYPQIEIAHRRELVLELQHGHEQDISAYIENKLRIGLSEGATRIKREVQRKASGVFMWVVLAVNPFKRSITGAACLSWKATAGAASQVE</sequence>
<dbReference type="Proteomes" id="UP001326199">
    <property type="component" value="Unassembled WGS sequence"/>
</dbReference>
<dbReference type="InterPro" id="IPR027417">
    <property type="entry name" value="P-loop_NTPase"/>
</dbReference>
<evidence type="ECO:0000259" key="2">
    <source>
        <dbReference type="Pfam" id="PF24883"/>
    </source>
</evidence>
<dbReference type="Pfam" id="PF24883">
    <property type="entry name" value="NPHP3_N"/>
    <property type="match status" value="1"/>
</dbReference>
<name>A0ABR0HID9_9PEZI</name>
<accession>A0ABR0HID9</accession>
<feature type="domain" description="Nephrocystin 3-like N-terminal" evidence="2">
    <location>
        <begin position="15"/>
        <end position="207"/>
    </location>
</feature>
<proteinExistence type="predicted"/>
<dbReference type="GeneID" id="87931912"/>
<dbReference type="PANTHER" id="PTHR10039">
    <property type="entry name" value="AMELOGENIN"/>
    <property type="match status" value="1"/>
</dbReference>
<dbReference type="EMBL" id="JAFFHB010000004">
    <property type="protein sequence ID" value="KAK4667627.1"/>
    <property type="molecule type" value="Genomic_DNA"/>
</dbReference>
<protein>
    <recommendedName>
        <fullName evidence="2">Nephrocystin 3-like N-terminal domain-containing protein</fullName>
    </recommendedName>
</protein>
<organism evidence="3 4">
    <name type="scientific">Podospora pseudopauciseta</name>
    <dbReference type="NCBI Taxonomy" id="2093780"/>
    <lineage>
        <taxon>Eukaryota</taxon>
        <taxon>Fungi</taxon>
        <taxon>Dikarya</taxon>
        <taxon>Ascomycota</taxon>
        <taxon>Pezizomycotina</taxon>
        <taxon>Sordariomycetes</taxon>
        <taxon>Sordariomycetidae</taxon>
        <taxon>Sordariales</taxon>
        <taxon>Podosporaceae</taxon>
        <taxon>Podospora</taxon>
    </lineage>
</organism>